<proteinExistence type="inferred from homology"/>
<dbReference type="Gene3D" id="3.20.20.300">
    <property type="entry name" value="Glycoside hydrolase, family 3, N-terminal domain"/>
    <property type="match status" value="1"/>
</dbReference>
<dbReference type="InterPro" id="IPR050226">
    <property type="entry name" value="NagZ_Beta-hexosaminidase"/>
</dbReference>
<comment type="catalytic activity">
    <reaction evidence="1">
        <text>Hydrolysis of terminal non-reducing N-acetyl-D-hexosamine residues in N-acetyl-beta-D-hexosaminides.</text>
        <dbReference type="EC" id="3.2.1.52"/>
    </reaction>
</comment>
<dbReference type="KEGG" id="hhg:XM38_047410"/>
<protein>
    <recommendedName>
        <fullName evidence="3">beta-N-acetylhexosaminidase</fullName>
        <ecNumber evidence="3">3.2.1.52</ecNumber>
    </recommendedName>
</protein>
<dbReference type="Pfam" id="PF00933">
    <property type="entry name" value="Glyco_hydro_3"/>
    <property type="match status" value="1"/>
</dbReference>
<dbReference type="Pfam" id="PF18034">
    <property type="entry name" value="Bac_GH3_C"/>
    <property type="match status" value="1"/>
</dbReference>
<dbReference type="Proteomes" id="UP000191901">
    <property type="component" value="Chromosome"/>
</dbReference>
<evidence type="ECO:0000259" key="6">
    <source>
        <dbReference type="Pfam" id="PF00933"/>
    </source>
</evidence>
<evidence type="ECO:0000313" key="9">
    <source>
        <dbReference type="Proteomes" id="UP000191901"/>
    </source>
</evidence>
<organism evidence="8 9">
    <name type="scientific">Halomicronema hongdechloris C2206</name>
    <dbReference type="NCBI Taxonomy" id="1641165"/>
    <lineage>
        <taxon>Bacteria</taxon>
        <taxon>Bacillati</taxon>
        <taxon>Cyanobacteriota</taxon>
        <taxon>Cyanophyceae</taxon>
        <taxon>Nodosilineales</taxon>
        <taxon>Nodosilineaceae</taxon>
        <taxon>Halomicronema</taxon>
    </lineage>
</organism>
<dbReference type="SUPFAM" id="SSF51445">
    <property type="entry name" value="(Trans)glycosidases"/>
    <property type="match status" value="1"/>
</dbReference>
<evidence type="ECO:0000313" key="8">
    <source>
        <dbReference type="EMBL" id="ASC73769.1"/>
    </source>
</evidence>
<dbReference type="InterPro" id="IPR017853">
    <property type="entry name" value="GH"/>
</dbReference>
<feature type="domain" description="Bacterial Glycosyl hydrolase family 3 C-terminal" evidence="7">
    <location>
        <begin position="407"/>
        <end position="535"/>
    </location>
</feature>
<dbReference type="RefSeq" id="WP_088431138.1">
    <property type="nucleotide sequence ID" value="NZ_CP021983.2"/>
</dbReference>
<evidence type="ECO:0000256" key="5">
    <source>
        <dbReference type="ARBA" id="ARBA00023295"/>
    </source>
</evidence>
<dbReference type="GO" id="GO:0005975">
    <property type="term" value="P:carbohydrate metabolic process"/>
    <property type="evidence" value="ECO:0007669"/>
    <property type="project" value="InterPro"/>
</dbReference>
<sequence length="550" mass="59758">MILPALPSPSNLPLRQQVAQMVVVRASGHLFDHEIRYPRWEATQGQLQRWIQEVGVGGVILLGGSAAEIAMRSHTLQTWADIPLLLAADIEEGVGQRFSGATWFPPPMALGAWARHDWEAALAQAEKMGSAIAQEAAAIGLNWILAPVVDVNINSENPVINVRAFGQSPIRVSRLAQGFIRGTQAFPVLTTAKHFPGHGDTSIDSHLALPVIPHDRQRLEQIELPPFRAAIAAGVDAVMTAHLRVPQLDQRYPATLSPAILTDLLRQELGFDGLIVTDALVMQAITKAYGPYEAAILAVEAGADVLLMPADPDGVIAALCEAVQVGRLSAERILTSVERIWRAKQKLGTPLSVFPGDDHAWERLPPPPMPLEQLAQLGTRQTAETILRHSMSGQGSLAPQAPGPKQTVIIVDDVIDCRVLSRSSDAIALPQRLGYDILVVDNGPCQQWPHPDALQLTLLQLFIRGNPFRGSAGTTAVAHRWFHALMGSQSLQGLVIYGSPYALYPYHSYLPHLPHVFTYGQMPMAQTLALTALFDLESQPQPSTDLSFTD</sequence>
<dbReference type="PANTHER" id="PTHR30480">
    <property type="entry name" value="BETA-HEXOSAMINIDASE-RELATED"/>
    <property type="match status" value="1"/>
</dbReference>
<evidence type="ECO:0000259" key="7">
    <source>
        <dbReference type="Pfam" id="PF18034"/>
    </source>
</evidence>
<dbReference type="InterPro" id="IPR041518">
    <property type="entry name" value="Bac_GH3_C"/>
</dbReference>
<reference evidence="8 9" key="1">
    <citation type="journal article" date="2016" name="Biochim. Biophys. Acta">
        <title>Characterization of red-shifted phycobilisomes isolated from the chlorophyll f-containing cyanobacterium Halomicronema hongdechloris.</title>
        <authorList>
            <person name="Li Y."/>
            <person name="Lin Y."/>
            <person name="Garvey C.J."/>
            <person name="Birch D."/>
            <person name="Corkery R.W."/>
            <person name="Loughlin P.C."/>
            <person name="Scheer H."/>
            <person name="Willows R.D."/>
            <person name="Chen M."/>
        </authorList>
    </citation>
    <scope>NUCLEOTIDE SEQUENCE [LARGE SCALE GENOMIC DNA]</scope>
    <source>
        <strain evidence="8 9">C2206</strain>
    </source>
</reference>
<comment type="similarity">
    <text evidence="2">Belongs to the glycosyl hydrolase 3 family.</text>
</comment>
<dbReference type="Gene3D" id="3.40.50.10870">
    <property type="entry name" value="Glycosyl hydrolase family 3"/>
    <property type="match status" value="1"/>
</dbReference>
<name>A0A1Z3HTZ9_9CYAN</name>
<dbReference type="InterPro" id="IPR001764">
    <property type="entry name" value="Glyco_hydro_3_N"/>
</dbReference>
<dbReference type="GO" id="GO:0004563">
    <property type="term" value="F:beta-N-acetylhexosaminidase activity"/>
    <property type="evidence" value="ECO:0007669"/>
    <property type="project" value="UniProtKB-EC"/>
</dbReference>
<evidence type="ECO:0000256" key="2">
    <source>
        <dbReference type="ARBA" id="ARBA00005336"/>
    </source>
</evidence>
<dbReference type="AlphaFoldDB" id="A0A1Z3HTZ9"/>
<gene>
    <name evidence="8" type="ORF">XM38_047410</name>
</gene>
<feature type="domain" description="Glycoside hydrolase family 3 N-terminal" evidence="6">
    <location>
        <begin position="14"/>
        <end position="342"/>
    </location>
</feature>
<evidence type="ECO:0000256" key="3">
    <source>
        <dbReference type="ARBA" id="ARBA00012663"/>
    </source>
</evidence>
<keyword evidence="9" id="KW-1185">Reference proteome</keyword>
<accession>A0A1Z3HTZ9</accession>
<keyword evidence="5" id="KW-0326">Glycosidase</keyword>
<evidence type="ECO:0000256" key="1">
    <source>
        <dbReference type="ARBA" id="ARBA00001231"/>
    </source>
</evidence>
<evidence type="ECO:0000256" key="4">
    <source>
        <dbReference type="ARBA" id="ARBA00022801"/>
    </source>
</evidence>
<dbReference type="InterPro" id="IPR036962">
    <property type="entry name" value="Glyco_hydro_3_N_sf"/>
</dbReference>
<dbReference type="PANTHER" id="PTHR30480:SF13">
    <property type="entry name" value="BETA-HEXOSAMINIDASE"/>
    <property type="match status" value="1"/>
</dbReference>
<dbReference type="EC" id="3.2.1.52" evidence="3"/>
<dbReference type="EMBL" id="CP021983">
    <property type="protein sequence ID" value="ASC73769.1"/>
    <property type="molecule type" value="Genomic_DNA"/>
</dbReference>
<dbReference type="OrthoDB" id="9805821at2"/>
<dbReference type="GO" id="GO:0009254">
    <property type="term" value="P:peptidoglycan turnover"/>
    <property type="evidence" value="ECO:0007669"/>
    <property type="project" value="TreeGrafter"/>
</dbReference>
<keyword evidence="4 8" id="KW-0378">Hydrolase</keyword>